<evidence type="ECO:0000256" key="1">
    <source>
        <dbReference type="SAM" id="MobiDB-lite"/>
    </source>
</evidence>
<evidence type="ECO:0000313" key="2">
    <source>
        <dbReference type="EMBL" id="QTE03878.1"/>
    </source>
</evidence>
<dbReference type="EMBL" id="MW046461">
    <property type="protein sequence ID" value="QTE03878.1"/>
    <property type="molecule type" value="Genomic_DNA"/>
</dbReference>
<name>A0A8A4XDM9_9VIRU</name>
<organism evidence="2">
    <name type="scientific">Turdus pallidus Chaphamaparvovirus</name>
    <dbReference type="NCBI Taxonomy" id="2794492"/>
    <lineage>
        <taxon>Viruses</taxon>
        <taxon>Monodnaviria</taxon>
        <taxon>Shotokuvirae</taxon>
        <taxon>Cossaviricota</taxon>
        <taxon>Quintoviricetes</taxon>
        <taxon>Piccovirales</taxon>
        <taxon>Parvoviridae</taxon>
        <taxon>Hamaparvovirinae</taxon>
        <taxon>Chaphamaparvovirus</taxon>
    </lineage>
</organism>
<reference evidence="2" key="1">
    <citation type="submission" date="2020-09" db="EMBL/GenBank/DDBJ databases">
        <title>Parvovirus dark matter in the feces of wild birds.</title>
        <authorList>
            <person name="Dai Z."/>
            <person name="Yang S."/>
            <person name="Zhang W."/>
        </authorList>
    </citation>
    <scope>NUCLEOTIDE SEQUENCE</scope>
    <source>
        <strain evidence="2">Thr173par01</strain>
    </source>
</reference>
<proteinExistence type="predicted"/>
<accession>A0A8A4XDM9</accession>
<sequence length="616" mass="71103">MTEHSISNLRAIYITNMPYRYPLPWMCKESGGEGRAHNQSYMPAINTGWHILPNLLWGHLASPRQWWDMVFRFEAISVKSISTKLFNPIPIQTALSFQGTNTFPAFNNTVYAMGYTDDIYETPWFPWHTPFYPGPHDMYYEWNPAFKEGLIPVKRSDKYDPDIIGAKSREELEGKPHNFPVEFPSQITQNKPSCYLQDVYRRQQLPTYWYHMPYCQYPKKEVVTAGWKGILTYFEEAWLDTSGAFWDPLNRPSELKELRPGKNMIEYSWSAHPSDEGIWFNTDRIAFLPPYPRPRPLQPPSGSLNMKGMPQWINPIGPGRPLNRYEHLKQMGLLKPGEAQTVSEDIMAPESHIGLPNWRDFPVVPMRWFLKEIQQSNPWAYENMHQIYYQNPSVSNCPRPSTSASGTKKGDAEIVGPPENTKFPGTEYEMYKYPPTQWFIKGVPLYDDKEQHIPVEMQMFMHTTVTVLGKPRQSALYAPSWGPINNQDLYSVNMDTAFGENYIRGRSGGARRTWFNPEEPRAERNVPYASTVLYPNETMQSDPVAFPVHAQTQCTILPNTDAYNEPKYPRKAWLSTAAVRVNIKDGELGERVILNDRDGGEDDVCSDCDDFDVIDD</sequence>
<feature type="region of interest" description="Disordered" evidence="1">
    <location>
        <begin position="395"/>
        <end position="421"/>
    </location>
</feature>
<protein>
    <submittedName>
        <fullName evidence="2">VP1</fullName>
    </submittedName>
</protein>
<feature type="compositionally biased region" description="Polar residues" evidence="1">
    <location>
        <begin position="395"/>
        <end position="406"/>
    </location>
</feature>